<organism evidence="1 2">
    <name type="scientific">Merluccius polli</name>
    <name type="common">Benguela hake</name>
    <name type="synonym">Merluccius cadenati</name>
    <dbReference type="NCBI Taxonomy" id="89951"/>
    <lineage>
        <taxon>Eukaryota</taxon>
        <taxon>Metazoa</taxon>
        <taxon>Chordata</taxon>
        <taxon>Craniata</taxon>
        <taxon>Vertebrata</taxon>
        <taxon>Euteleostomi</taxon>
        <taxon>Actinopterygii</taxon>
        <taxon>Neopterygii</taxon>
        <taxon>Teleostei</taxon>
        <taxon>Neoteleostei</taxon>
        <taxon>Acanthomorphata</taxon>
        <taxon>Zeiogadaria</taxon>
        <taxon>Gadariae</taxon>
        <taxon>Gadiformes</taxon>
        <taxon>Gadoidei</taxon>
        <taxon>Merlucciidae</taxon>
        <taxon>Merluccius</taxon>
    </lineage>
</organism>
<accession>A0AA47NRW2</accession>
<dbReference type="Proteomes" id="UP001174136">
    <property type="component" value="Unassembled WGS sequence"/>
</dbReference>
<comment type="caution">
    <text evidence="1">The sequence shown here is derived from an EMBL/GenBank/DDBJ whole genome shotgun (WGS) entry which is preliminary data.</text>
</comment>
<keyword evidence="2" id="KW-1185">Reference proteome</keyword>
<name>A0AA47NRW2_MERPO</name>
<dbReference type="EMBL" id="JAOPHQ010005474">
    <property type="protein sequence ID" value="KAK0135110.1"/>
    <property type="molecule type" value="Genomic_DNA"/>
</dbReference>
<evidence type="ECO:0000313" key="2">
    <source>
        <dbReference type="Proteomes" id="UP001174136"/>
    </source>
</evidence>
<dbReference type="AlphaFoldDB" id="A0AA47NRW2"/>
<proteinExistence type="predicted"/>
<gene>
    <name evidence="1" type="ORF">N1851_029074</name>
</gene>
<reference evidence="1" key="1">
    <citation type="journal article" date="2023" name="Front. Mar. Sci.">
        <title>A new Merluccius polli reference genome to investigate the effects of global change in West African waters.</title>
        <authorList>
            <person name="Mateo J.L."/>
            <person name="Blanco-Fernandez C."/>
            <person name="Garcia-Vazquez E."/>
            <person name="Machado-Schiaffino G."/>
        </authorList>
    </citation>
    <scope>NUCLEOTIDE SEQUENCE</scope>
    <source>
        <strain evidence="1">C29</strain>
        <tissue evidence="1">Fin</tissue>
    </source>
</reference>
<sequence length="92" mass="10521">MSLERKPSATNRCSIVEERKRDHITPVLASPHWLHIPFRIYFKILLFVFKALNSQNQVQRLAIQTYWRLHGGSDIFNAEPSSAGPCFPSGPT</sequence>
<evidence type="ECO:0000313" key="1">
    <source>
        <dbReference type="EMBL" id="KAK0135110.1"/>
    </source>
</evidence>
<protein>
    <submittedName>
        <fullName evidence="1">Uncharacterized protein</fullName>
    </submittedName>
</protein>